<evidence type="ECO:0000256" key="1">
    <source>
        <dbReference type="ARBA" id="ARBA00007592"/>
    </source>
</evidence>
<comment type="similarity">
    <text evidence="1 3">Belongs to the DapA family.</text>
</comment>
<accession>A0A6G4TVT5</accession>
<evidence type="ECO:0000313" key="6">
    <source>
        <dbReference type="Proteomes" id="UP000481583"/>
    </source>
</evidence>
<organism evidence="5 6">
    <name type="scientific">Streptomyces coryli</name>
    <dbReference type="NCBI Taxonomy" id="1128680"/>
    <lineage>
        <taxon>Bacteria</taxon>
        <taxon>Bacillati</taxon>
        <taxon>Actinomycetota</taxon>
        <taxon>Actinomycetes</taxon>
        <taxon>Kitasatosporales</taxon>
        <taxon>Streptomycetaceae</taxon>
        <taxon>Streptomyces</taxon>
    </lineage>
</organism>
<keyword evidence="2 3" id="KW-0456">Lyase</keyword>
<dbReference type="SMART" id="SM01130">
    <property type="entry name" value="DHDPS"/>
    <property type="match status" value="1"/>
</dbReference>
<dbReference type="GO" id="GO:0008840">
    <property type="term" value="F:4-hydroxy-tetrahydrodipicolinate synthase activity"/>
    <property type="evidence" value="ECO:0007669"/>
    <property type="project" value="TreeGrafter"/>
</dbReference>
<evidence type="ECO:0000256" key="4">
    <source>
        <dbReference type="PIRSR" id="PIRSR001365-2"/>
    </source>
</evidence>
<dbReference type="CDD" id="cd00408">
    <property type="entry name" value="DHDPS-like"/>
    <property type="match status" value="1"/>
</dbReference>
<dbReference type="PIRSF" id="PIRSF001365">
    <property type="entry name" value="DHDPS"/>
    <property type="match status" value="1"/>
</dbReference>
<evidence type="ECO:0000256" key="2">
    <source>
        <dbReference type="ARBA" id="ARBA00023239"/>
    </source>
</evidence>
<reference evidence="5 6" key="1">
    <citation type="submission" date="2020-02" db="EMBL/GenBank/DDBJ databases">
        <title>Whole-genome analyses of novel actinobacteria.</title>
        <authorList>
            <person name="Sahin N."/>
        </authorList>
    </citation>
    <scope>NUCLEOTIDE SEQUENCE [LARGE SCALE GENOMIC DNA]</scope>
    <source>
        <strain evidence="5 6">A7024</strain>
    </source>
</reference>
<dbReference type="EMBL" id="JAAKZV010000009">
    <property type="protein sequence ID" value="NGN63111.1"/>
    <property type="molecule type" value="Genomic_DNA"/>
</dbReference>
<dbReference type="AlphaFoldDB" id="A0A6G4TVT5"/>
<dbReference type="Proteomes" id="UP000481583">
    <property type="component" value="Unassembled WGS sequence"/>
</dbReference>
<dbReference type="Gene3D" id="3.20.20.70">
    <property type="entry name" value="Aldolase class I"/>
    <property type="match status" value="1"/>
</dbReference>
<dbReference type="PANTHER" id="PTHR12128">
    <property type="entry name" value="DIHYDRODIPICOLINATE SYNTHASE"/>
    <property type="match status" value="1"/>
</dbReference>
<dbReference type="PRINTS" id="PR00146">
    <property type="entry name" value="DHPICSNTHASE"/>
</dbReference>
<dbReference type="RefSeq" id="WP_165231814.1">
    <property type="nucleotide sequence ID" value="NZ_JAAKZV010000009.1"/>
</dbReference>
<feature type="binding site" evidence="4">
    <location>
        <position position="208"/>
    </location>
    <ligand>
        <name>pyruvate</name>
        <dbReference type="ChEBI" id="CHEBI:15361"/>
    </ligand>
</feature>
<gene>
    <name evidence="5" type="ORF">G5C51_04215</name>
</gene>
<comment type="caution">
    <text evidence="5">The sequence shown here is derived from an EMBL/GenBank/DDBJ whole genome shotgun (WGS) entry which is preliminary data.</text>
</comment>
<dbReference type="Pfam" id="PF00701">
    <property type="entry name" value="DHDPS"/>
    <property type="match status" value="1"/>
</dbReference>
<proteinExistence type="inferred from homology"/>
<dbReference type="SUPFAM" id="SSF51569">
    <property type="entry name" value="Aldolase"/>
    <property type="match status" value="1"/>
</dbReference>
<protein>
    <submittedName>
        <fullName evidence="5">Dihydrodipicolinate synthase family protein</fullName>
    </submittedName>
</protein>
<evidence type="ECO:0000256" key="3">
    <source>
        <dbReference type="PIRNR" id="PIRNR001365"/>
    </source>
</evidence>
<dbReference type="InterPro" id="IPR002220">
    <property type="entry name" value="DapA-like"/>
</dbReference>
<dbReference type="InterPro" id="IPR013785">
    <property type="entry name" value="Aldolase_TIM"/>
</dbReference>
<dbReference type="GO" id="GO:0005829">
    <property type="term" value="C:cytosol"/>
    <property type="evidence" value="ECO:0007669"/>
    <property type="project" value="TreeGrafter"/>
</dbReference>
<keyword evidence="6" id="KW-1185">Reference proteome</keyword>
<name>A0A6G4TVT5_9ACTN</name>
<evidence type="ECO:0000313" key="5">
    <source>
        <dbReference type="EMBL" id="NGN63111.1"/>
    </source>
</evidence>
<dbReference type="PANTHER" id="PTHR12128:SF66">
    <property type="entry name" value="4-HYDROXY-2-OXOGLUTARATE ALDOLASE, MITOCHONDRIAL"/>
    <property type="match status" value="1"/>
</dbReference>
<sequence>MSRPVRGLVPVLATPFAADGSLDRGSLRRLTEWQLGAGADGVAVFGMASEGFALTAADRAAVLADVTAVTAGAVPVVAGVSPTSLATALEQTEQAVAGGADALMVLPPYLAKPNAQQLVDFYGAIGERAGVHVMVQDAAGVTGVPMPVSLITEFGKLAGVDSVKVEAAPTAPKIDAVVAAAPEGFEVLGGQNAFFLLEELAAGAVGTMPACEFTDVLRGVLDDWTAGRTAAAHATYERLLPLIRFGMQPGLAWAVHKEVLVRRGIIEDAAVRMPARELPEAVRGQLDGVLERLALPAAGLSVPSARAEGEPR</sequence>